<keyword evidence="1" id="KW-0812">Transmembrane</keyword>
<gene>
    <name evidence="2" type="ORF">G9H71_08955</name>
</gene>
<evidence type="ECO:0000313" key="2">
    <source>
        <dbReference type="EMBL" id="NHC13910.1"/>
    </source>
</evidence>
<accession>A0ABX0GWA1</accession>
<organism evidence="2 3">
    <name type="scientific">Motilibacter deserti</name>
    <dbReference type="NCBI Taxonomy" id="2714956"/>
    <lineage>
        <taxon>Bacteria</taxon>
        <taxon>Bacillati</taxon>
        <taxon>Actinomycetota</taxon>
        <taxon>Actinomycetes</taxon>
        <taxon>Motilibacterales</taxon>
        <taxon>Motilibacteraceae</taxon>
        <taxon>Motilibacter</taxon>
    </lineage>
</organism>
<keyword evidence="1" id="KW-0472">Membrane</keyword>
<evidence type="ECO:0000313" key="3">
    <source>
        <dbReference type="Proteomes" id="UP000800981"/>
    </source>
</evidence>
<dbReference type="RefSeq" id="WP_166280895.1">
    <property type="nucleotide sequence ID" value="NZ_JAANNP010000003.1"/>
</dbReference>
<sequence>MTYAAVRDRRSRAYVVATLVRLPMQVPLVLAALSVARDVSRAAPSPGR</sequence>
<proteinExistence type="predicted"/>
<feature type="transmembrane region" description="Helical" evidence="1">
    <location>
        <begin position="12"/>
        <end position="36"/>
    </location>
</feature>
<dbReference type="Proteomes" id="UP000800981">
    <property type="component" value="Unassembled WGS sequence"/>
</dbReference>
<keyword evidence="3" id="KW-1185">Reference proteome</keyword>
<keyword evidence="1" id="KW-1133">Transmembrane helix</keyword>
<comment type="caution">
    <text evidence="2">The sequence shown here is derived from an EMBL/GenBank/DDBJ whole genome shotgun (WGS) entry which is preliminary data.</text>
</comment>
<name>A0ABX0GWA1_9ACTN</name>
<evidence type="ECO:0000256" key="1">
    <source>
        <dbReference type="SAM" id="Phobius"/>
    </source>
</evidence>
<protein>
    <submittedName>
        <fullName evidence="2">Uncharacterized protein</fullName>
    </submittedName>
</protein>
<dbReference type="EMBL" id="JAANNP010000003">
    <property type="protein sequence ID" value="NHC13910.1"/>
    <property type="molecule type" value="Genomic_DNA"/>
</dbReference>
<reference evidence="2 3" key="1">
    <citation type="submission" date="2020-03" db="EMBL/GenBank/DDBJ databases">
        <title>Two novel Motilibacter sp.</title>
        <authorList>
            <person name="Liu S."/>
        </authorList>
    </citation>
    <scope>NUCLEOTIDE SEQUENCE [LARGE SCALE GENOMIC DNA]</scope>
    <source>
        <strain evidence="2 3">E257</strain>
    </source>
</reference>